<proteinExistence type="predicted"/>
<accession>A0A0E9XRA0</accession>
<dbReference type="EMBL" id="GBXM01003393">
    <property type="protein sequence ID" value="JAI05185.1"/>
    <property type="molecule type" value="Transcribed_RNA"/>
</dbReference>
<organism evidence="1">
    <name type="scientific">Anguilla anguilla</name>
    <name type="common">European freshwater eel</name>
    <name type="synonym">Muraena anguilla</name>
    <dbReference type="NCBI Taxonomy" id="7936"/>
    <lineage>
        <taxon>Eukaryota</taxon>
        <taxon>Metazoa</taxon>
        <taxon>Chordata</taxon>
        <taxon>Craniata</taxon>
        <taxon>Vertebrata</taxon>
        <taxon>Euteleostomi</taxon>
        <taxon>Actinopterygii</taxon>
        <taxon>Neopterygii</taxon>
        <taxon>Teleostei</taxon>
        <taxon>Anguilliformes</taxon>
        <taxon>Anguillidae</taxon>
        <taxon>Anguilla</taxon>
    </lineage>
</organism>
<protein>
    <submittedName>
        <fullName evidence="1">Uncharacterized protein</fullName>
    </submittedName>
</protein>
<dbReference type="AlphaFoldDB" id="A0A0E9XRA0"/>
<evidence type="ECO:0000313" key="1">
    <source>
        <dbReference type="EMBL" id="JAI05185.1"/>
    </source>
</evidence>
<sequence>MAGPGRRLCSGLSLSAPSFPLFMGNAKFQTGKQRLQYFRLCDSLFKDRKIDVSPMFINTFPLKPHGRISDQL</sequence>
<reference evidence="1" key="2">
    <citation type="journal article" date="2015" name="Fish Shellfish Immunol.">
        <title>Early steps in the European eel (Anguilla anguilla)-Vibrio vulnificus interaction in the gills: Role of the RtxA13 toxin.</title>
        <authorList>
            <person name="Callol A."/>
            <person name="Pajuelo D."/>
            <person name="Ebbesson L."/>
            <person name="Teles M."/>
            <person name="MacKenzie S."/>
            <person name="Amaro C."/>
        </authorList>
    </citation>
    <scope>NUCLEOTIDE SEQUENCE</scope>
</reference>
<reference evidence="1" key="1">
    <citation type="submission" date="2014-11" db="EMBL/GenBank/DDBJ databases">
        <authorList>
            <person name="Amaro Gonzalez C."/>
        </authorList>
    </citation>
    <scope>NUCLEOTIDE SEQUENCE</scope>
</reference>
<name>A0A0E9XRA0_ANGAN</name>